<organism evidence="1 2">
    <name type="scientific">Araneus ventricosus</name>
    <name type="common">Orbweaver spider</name>
    <name type="synonym">Epeira ventricosa</name>
    <dbReference type="NCBI Taxonomy" id="182803"/>
    <lineage>
        <taxon>Eukaryota</taxon>
        <taxon>Metazoa</taxon>
        <taxon>Ecdysozoa</taxon>
        <taxon>Arthropoda</taxon>
        <taxon>Chelicerata</taxon>
        <taxon>Arachnida</taxon>
        <taxon>Araneae</taxon>
        <taxon>Araneomorphae</taxon>
        <taxon>Entelegynae</taxon>
        <taxon>Araneoidea</taxon>
        <taxon>Araneidae</taxon>
        <taxon>Araneus</taxon>
    </lineage>
</organism>
<evidence type="ECO:0000313" key="2">
    <source>
        <dbReference type="Proteomes" id="UP000499080"/>
    </source>
</evidence>
<name>A0A4Y2M9A2_ARAVE</name>
<keyword evidence="2" id="KW-1185">Reference proteome</keyword>
<dbReference type="EMBL" id="BGPR01006924">
    <property type="protein sequence ID" value="GBN22950.1"/>
    <property type="molecule type" value="Genomic_DNA"/>
</dbReference>
<evidence type="ECO:0000313" key="1">
    <source>
        <dbReference type="EMBL" id="GBN22950.1"/>
    </source>
</evidence>
<accession>A0A4Y2M9A2</accession>
<reference evidence="1 2" key="1">
    <citation type="journal article" date="2019" name="Sci. Rep.">
        <title>Orb-weaving spider Araneus ventricosus genome elucidates the spidroin gene catalogue.</title>
        <authorList>
            <person name="Kono N."/>
            <person name="Nakamura H."/>
            <person name="Ohtoshi R."/>
            <person name="Moran D.A.P."/>
            <person name="Shinohara A."/>
            <person name="Yoshida Y."/>
            <person name="Fujiwara M."/>
            <person name="Mori M."/>
            <person name="Tomita M."/>
            <person name="Arakawa K."/>
        </authorList>
    </citation>
    <scope>NUCLEOTIDE SEQUENCE [LARGE SCALE GENOMIC DNA]</scope>
</reference>
<proteinExistence type="predicted"/>
<sequence>MLKLKEICLRRIAAILYVQPDILISQDEFDFQVFLVEEKMSKLKLPPLITKQMKSLVRPIGSEIRNWIFFLSKYFHTSYGSVCDMRILEQLCWTILGTVDYRKTAERLIHLDMLDFVERYRLACLYCLDEYISVLWFLVPEENKKYFYKEEGPLEKLEFFWPYILKGEGIKLDNFNQYAFEYSASKGNKAATEYFFRKLTYNEREYSLLKTTQALLMQRRNNSGFFYISKDDDDDFPKETLSDTFCYLLSLMSPEQQMEIFKRQPYDVLLHLLDWPWQDIFLDIAELISNFLTADNYFYLLRNISMKIKSGYCLTKVFQNFFLRSPSDFRKHFVDKECQFDFFFRDFFELQDTESIKVIFRNVDPGDRKRLVFSKSAFKFFYDSILSGKCNLVELCLQEATLSKEDKDRLKEVFHEFVTQMEKSLLRMRGTEIDTENINSRENIWKQFFTFLD</sequence>
<gene>
    <name evidence="1" type="ORF">AVEN_115942_1</name>
</gene>
<dbReference type="OrthoDB" id="5827962at2759"/>
<comment type="caution">
    <text evidence="1">The sequence shown here is derived from an EMBL/GenBank/DDBJ whole genome shotgun (WGS) entry which is preliminary data.</text>
</comment>
<protein>
    <submittedName>
        <fullName evidence="1">Uncharacterized protein</fullName>
    </submittedName>
</protein>
<dbReference type="Proteomes" id="UP000499080">
    <property type="component" value="Unassembled WGS sequence"/>
</dbReference>
<dbReference type="AlphaFoldDB" id="A0A4Y2M9A2"/>